<dbReference type="Pfam" id="PF13456">
    <property type="entry name" value="RVT_3"/>
    <property type="match status" value="1"/>
</dbReference>
<dbReference type="InterPro" id="IPR012337">
    <property type="entry name" value="RNaseH-like_sf"/>
</dbReference>
<dbReference type="SUPFAM" id="SSF53098">
    <property type="entry name" value="Ribonuclease H-like"/>
    <property type="match status" value="1"/>
</dbReference>
<accession>A0A2T8JEF2</accession>
<sequence>MRIVGIFFFKCKYVKQCWRSMNMEDVRVELIKCQLGKETMNKIWELVKSKQLKVIVFLWRWWSARNKVNDGGRLQCAAEIQGSINFLLNTRTGGWGFVVRDSKGEVLLAGAGKFMRAASVIQTVVVAALKAIQQAAQLGMTHIILEADASVLDLMQTEFSSCIVTLCNRSCNMVADCLATYGASTLAIASDMCMSQAPEFVRELASGDLPRSNV</sequence>
<feature type="domain" description="RNase H type-1" evidence="1">
    <location>
        <begin position="89"/>
        <end position="151"/>
    </location>
</feature>
<gene>
    <name evidence="2" type="ORF">PAHAL_4G302100</name>
</gene>
<dbReference type="AlphaFoldDB" id="A0A2T8JEF2"/>
<dbReference type="EMBL" id="CM008049">
    <property type="protein sequence ID" value="PVH48297.1"/>
    <property type="molecule type" value="Genomic_DNA"/>
</dbReference>
<proteinExistence type="predicted"/>
<dbReference type="GO" id="GO:0004523">
    <property type="term" value="F:RNA-DNA hybrid ribonuclease activity"/>
    <property type="evidence" value="ECO:0007669"/>
    <property type="project" value="InterPro"/>
</dbReference>
<dbReference type="Gramene" id="PVH48297">
    <property type="protein sequence ID" value="PVH48297"/>
    <property type="gene ID" value="PAHAL_4G302100"/>
</dbReference>
<dbReference type="PANTHER" id="PTHR47074:SF11">
    <property type="entry name" value="REVERSE TRANSCRIPTASE-LIKE PROTEIN"/>
    <property type="match status" value="1"/>
</dbReference>
<dbReference type="Proteomes" id="UP000243499">
    <property type="component" value="Chromosome 4"/>
</dbReference>
<organism evidence="2">
    <name type="scientific">Panicum hallii</name>
    <dbReference type="NCBI Taxonomy" id="206008"/>
    <lineage>
        <taxon>Eukaryota</taxon>
        <taxon>Viridiplantae</taxon>
        <taxon>Streptophyta</taxon>
        <taxon>Embryophyta</taxon>
        <taxon>Tracheophyta</taxon>
        <taxon>Spermatophyta</taxon>
        <taxon>Magnoliopsida</taxon>
        <taxon>Liliopsida</taxon>
        <taxon>Poales</taxon>
        <taxon>Poaceae</taxon>
        <taxon>PACMAD clade</taxon>
        <taxon>Panicoideae</taxon>
        <taxon>Panicodae</taxon>
        <taxon>Paniceae</taxon>
        <taxon>Panicinae</taxon>
        <taxon>Panicum</taxon>
        <taxon>Panicum sect. Panicum</taxon>
    </lineage>
</organism>
<protein>
    <recommendedName>
        <fullName evidence="1">RNase H type-1 domain-containing protein</fullName>
    </recommendedName>
</protein>
<dbReference type="GO" id="GO:0003676">
    <property type="term" value="F:nucleic acid binding"/>
    <property type="evidence" value="ECO:0007669"/>
    <property type="project" value="InterPro"/>
</dbReference>
<dbReference type="InterPro" id="IPR044730">
    <property type="entry name" value="RNase_H-like_dom_plant"/>
</dbReference>
<dbReference type="InterPro" id="IPR052929">
    <property type="entry name" value="RNase_H-like_EbsB-rel"/>
</dbReference>
<name>A0A2T8JEF2_9POAL</name>
<reference evidence="2" key="1">
    <citation type="submission" date="2018-04" db="EMBL/GenBank/DDBJ databases">
        <title>WGS assembly of Panicum hallii.</title>
        <authorList>
            <person name="Lovell J."/>
            <person name="Jenkins J."/>
            <person name="Lowry D."/>
            <person name="Mamidi S."/>
            <person name="Sreedasyam A."/>
            <person name="Weng X."/>
            <person name="Barry K."/>
            <person name="Bonette J."/>
            <person name="Campitelli B."/>
            <person name="Daum C."/>
            <person name="Gordon S."/>
            <person name="Gould B."/>
            <person name="Lipzen A."/>
            <person name="Macqueen A."/>
            <person name="Palacio-Mejia J."/>
            <person name="Plott C."/>
            <person name="Shakirov E."/>
            <person name="Shu S."/>
            <person name="Yoshinaga Y."/>
            <person name="Zane M."/>
            <person name="Rokhsar D."/>
            <person name="Grimwood J."/>
            <person name="Schmutz J."/>
            <person name="Juenger T."/>
        </authorList>
    </citation>
    <scope>NUCLEOTIDE SEQUENCE [LARGE SCALE GENOMIC DNA]</scope>
    <source>
        <strain evidence="2">FIL2</strain>
    </source>
</reference>
<dbReference type="CDD" id="cd06222">
    <property type="entry name" value="RNase_H_like"/>
    <property type="match status" value="1"/>
</dbReference>
<evidence type="ECO:0000259" key="1">
    <source>
        <dbReference type="Pfam" id="PF13456"/>
    </source>
</evidence>
<dbReference type="PANTHER" id="PTHR47074">
    <property type="entry name" value="BNAC02G40300D PROTEIN"/>
    <property type="match status" value="1"/>
</dbReference>
<dbReference type="InterPro" id="IPR002156">
    <property type="entry name" value="RNaseH_domain"/>
</dbReference>
<evidence type="ECO:0000313" key="2">
    <source>
        <dbReference type="EMBL" id="PVH48297.1"/>
    </source>
</evidence>